<dbReference type="AlphaFoldDB" id="A0A0E9XRB4"/>
<evidence type="ECO:0000256" key="1">
    <source>
        <dbReference type="SAM" id="Phobius"/>
    </source>
</evidence>
<feature type="transmembrane region" description="Helical" evidence="1">
    <location>
        <begin position="37"/>
        <end position="55"/>
    </location>
</feature>
<accession>A0A0E9XRB4</accession>
<evidence type="ECO:0000313" key="2">
    <source>
        <dbReference type="EMBL" id="JAI05268.1"/>
    </source>
</evidence>
<organism evidence="2">
    <name type="scientific">Anguilla anguilla</name>
    <name type="common">European freshwater eel</name>
    <name type="synonym">Muraena anguilla</name>
    <dbReference type="NCBI Taxonomy" id="7936"/>
    <lineage>
        <taxon>Eukaryota</taxon>
        <taxon>Metazoa</taxon>
        <taxon>Chordata</taxon>
        <taxon>Craniata</taxon>
        <taxon>Vertebrata</taxon>
        <taxon>Euteleostomi</taxon>
        <taxon>Actinopterygii</taxon>
        <taxon>Neopterygii</taxon>
        <taxon>Teleostei</taxon>
        <taxon>Anguilliformes</taxon>
        <taxon>Anguillidae</taxon>
        <taxon>Anguilla</taxon>
    </lineage>
</organism>
<dbReference type="EMBL" id="GBXM01003310">
    <property type="protein sequence ID" value="JAI05268.1"/>
    <property type="molecule type" value="Transcribed_RNA"/>
</dbReference>
<proteinExistence type="predicted"/>
<reference evidence="2" key="2">
    <citation type="journal article" date="2015" name="Fish Shellfish Immunol.">
        <title>Early steps in the European eel (Anguilla anguilla)-Vibrio vulnificus interaction in the gills: Role of the RtxA13 toxin.</title>
        <authorList>
            <person name="Callol A."/>
            <person name="Pajuelo D."/>
            <person name="Ebbesson L."/>
            <person name="Teles M."/>
            <person name="MacKenzie S."/>
            <person name="Amaro C."/>
        </authorList>
    </citation>
    <scope>NUCLEOTIDE SEQUENCE</scope>
</reference>
<protein>
    <submittedName>
        <fullName evidence="2">Uncharacterized protein</fullName>
    </submittedName>
</protein>
<keyword evidence="1" id="KW-0472">Membrane</keyword>
<reference evidence="2" key="1">
    <citation type="submission" date="2014-11" db="EMBL/GenBank/DDBJ databases">
        <authorList>
            <person name="Amaro Gonzalez C."/>
        </authorList>
    </citation>
    <scope>NUCLEOTIDE SEQUENCE</scope>
</reference>
<keyword evidence="1" id="KW-0812">Transmembrane</keyword>
<sequence length="61" mass="6878">MRSTSLTWLVNHSLTHWALFQPVASKIVFSAYILTRWNGLVISPSIIAIALLVYLPHDLCV</sequence>
<keyword evidence="1" id="KW-1133">Transmembrane helix</keyword>
<name>A0A0E9XRB4_ANGAN</name>